<dbReference type="OrthoDB" id="7915284at2"/>
<feature type="transmembrane region" description="Helical" evidence="8">
    <location>
        <begin position="224"/>
        <end position="247"/>
    </location>
</feature>
<dbReference type="AlphaFoldDB" id="A0A5J6MGN1"/>
<evidence type="ECO:0000256" key="3">
    <source>
        <dbReference type="ARBA" id="ARBA00022448"/>
    </source>
</evidence>
<organism evidence="10 11">
    <name type="scientific">Hypericibacter terrae</name>
    <dbReference type="NCBI Taxonomy" id="2602015"/>
    <lineage>
        <taxon>Bacteria</taxon>
        <taxon>Pseudomonadati</taxon>
        <taxon>Pseudomonadota</taxon>
        <taxon>Alphaproteobacteria</taxon>
        <taxon>Rhodospirillales</taxon>
        <taxon>Dongiaceae</taxon>
        <taxon>Hypericibacter</taxon>
    </lineage>
</organism>
<dbReference type="Gene3D" id="1.10.3720.10">
    <property type="entry name" value="MetI-like"/>
    <property type="match status" value="1"/>
</dbReference>
<evidence type="ECO:0000259" key="9">
    <source>
        <dbReference type="PROSITE" id="PS50928"/>
    </source>
</evidence>
<keyword evidence="5 8" id="KW-0812">Transmembrane</keyword>
<keyword evidence="11" id="KW-1185">Reference proteome</keyword>
<dbReference type="InterPro" id="IPR035906">
    <property type="entry name" value="MetI-like_sf"/>
</dbReference>
<dbReference type="Pfam" id="PF00528">
    <property type="entry name" value="BPD_transp_1"/>
    <property type="match status" value="1"/>
</dbReference>
<dbReference type="EMBL" id="CP042906">
    <property type="protein sequence ID" value="QEX16654.1"/>
    <property type="molecule type" value="Genomic_DNA"/>
</dbReference>
<feature type="transmembrane region" description="Helical" evidence="8">
    <location>
        <begin position="117"/>
        <end position="141"/>
    </location>
</feature>
<dbReference type="GO" id="GO:0055085">
    <property type="term" value="P:transmembrane transport"/>
    <property type="evidence" value="ECO:0007669"/>
    <property type="project" value="InterPro"/>
</dbReference>
<dbReference type="InterPro" id="IPR000515">
    <property type="entry name" value="MetI-like"/>
</dbReference>
<evidence type="ECO:0000256" key="5">
    <source>
        <dbReference type="ARBA" id="ARBA00022692"/>
    </source>
</evidence>
<keyword evidence="4" id="KW-1003">Cell membrane</keyword>
<dbReference type="KEGG" id="htq:FRZ44_19490"/>
<evidence type="ECO:0000256" key="6">
    <source>
        <dbReference type="ARBA" id="ARBA00022989"/>
    </source>
</evidence>
<feature type="transmembrane region" description="Helical" evidence="8">
    <location>
        <begin position="38"/>
        <end position="59"/>
    </location>
</feature>
<dbReference type="PANTHER" id="PTHR42929">
    <property type="entry name" value="INNER MEMBRANE ABC TRANSPORTER PERMEASE PROTEIN YDCU-RELATED-RELATED"/>
    <property type="match status" value="1"/>
</dbReference>
<feature type="transmembrane region" description="Helical" evidence="8">
    <location>
        <begin position="79"/>
        <end position="105"/>
    </location>
</feature>
<keyword evidence="7 8" id="KW-0472">Membrane</keyword>
<dbReference type="RefSeq" id="WP_151176985.1">
    <property type="nucleotide sequence ID" value="NZ_CP042906.1"/>
</dbReference>
<reference evidence="10 11" key="1">
    <citation type="submission" date="2019-08" db="EMBL/GenBank/DDBJ databases">
        <title>Hyperibacter terrae gen. nov., sp. nov. and Hyperibacter viscosus sp. nov., two new members in the family Rhodospirillaceae isolated from the rhizosphere of Hypericum perforatum.</title>
        <authorList>
            <person name="Noviana Z."/>
        </authorList>
    </citation>
    <scope>NUCLEOTIDE SEQUENCE [LARGE SCALE GENOMIC DNA]</scope>
    <source>
        <strain evidence="10 11">R5913</strain>
    </source>
</reference>
<gene>
    <name evidence="10" type="ORF">FRZ44_19490</name>
</gene>
<name>A0A5J6MGN1_9PROT</name>
<comment type="subcellular location">
    <subcellularLocation>
        <location evidence="1 8">Cell membrane</location>
        <topology evidence="1 8">Multi-pass membrane protein</topology>
    </subcellularLocation>
</comment>
<evidence type="ECO:0000313" key="11">
    <source>
        <dbReference type="Proteomes" id="UP000326202"/>
    </source>
</evidence>
<evidence type="ECO:0000256" key="1">
    <source>
        <dbReference type="ARBA" id="ARBA00004651"/>
    </source>
</evidence>
<keyword evidence="3 8" id="KW-0813">Transport</keyword>
<dbReference type="PANTHER" id="PTHR42929:SF5">
    <property type="entry name" value="ABC TRANSPORTER PERMEASE PROTEIN"/>
    <property type="match status" value="1"/>
</dbReference>
<comment type="similarity">
    <text evidence="2">Belongs to the binding-protein-dependent transport system permease family. CysTW subfamily.</text>
</comment>
<accession>A0A5J6MGN1</accession>
<dbReference type="CDD" id="cd06261">
    <property type="entry name" value="TM_PBP2"/>
    <property type="match status" value="1"/>
</dbReference>
<proteinExistence type="inferred from homology"/>
<feature type="transmembrane region" description="Helical" evidence="8">
    <location>
        <begin position="168"/>
        <end position="189"/>
    </location>
</feature>
<dbReference type="Proteomes" id="UP000326202">
    <property type="component" value="Chromosome"/>
</dbReference>
<evidence type="ECO:0000256" key="4">
    <source>
        <dbReference type="ARBA" id="ARBA00022475"/>
    </source>
</evidence>
<dbReference type="PROSITE" id="PS50928">
    <property type="entry name" value="ABC_TM1"/>
    <property type="match status" value="1"/>
</dbReference>
<evidence type="ECO:0000313" key="10">
    <source>
        <dbReference type="EMBL" id="QEX16654.1"/>
    </source>
</evidence>
<evidence type="ECO:0000256" key="7">
    <source>
        <dbReference type="ARBA" id="ARBA00023136"/>
    </source>
</evidence>
<evidence type="ECO:0000256" key="2">
    <source>
        <dbReference type="ARBA" id="ARBA00007069"/>
    </source>
</evidence>
<dbReference type="SUPFAM" id="SSF161098">
    <property type="entry name" value="MetI-like"/>
    <property type="match status" value="1"/>
</dbReference>
<feature type="transmembrane region" description="Helical" evidence="8">
    <location>
        <begin position="268"/>
        <end position="290"/>
    </location>
</feature>
<protein>
    <submittedName>
        <fullName evidence="10">ABC transporter permease</fullName>
    </submittedName>
</protein>
<evidence type="ECO:0000256" key="8">
    <source>
        <dbReference type="RuleBase" id="RU363032"/>
    </source>
</evidence>
<feature type="domain" description="ABC transmembrane type-1" evidence="9">
    <location>
        <begin position="83"/>
        <end position="289"/>
    </location>
</feature>
<keyword evidence="6 8" id="KW-1133">Transmembrane helix</keyword>
<sequence length="304" mass="33617">MTAVPLQAGAAPAGLNEAALEASQRAERNWMMAICSPSLILVGIIIFVPVGWLFWLSLFDAQGALTTGNYLRLLEQPSYFKTLMMTFKVSIIVTVVCLLLGYPLAYLLSQLPRRISGILMISVILPFWTSVLVRTYAWLVILQRRGLVNEWLQGLGIIDEPLQLAHNFTGVIVGMSHVMLPFLVLPLYASMKAIDRDYLRASLNLGASPTKTFWQVFFPLSLPGLSAGLVLTFVLCLGFFVTPALMGGGNVFMWSMRIEQTSRLYSNWGAASAMGVVLLVLTLGILWAFYKLLGTRNLLPRGLR</sequence>
<dbReference type="GO" id="GO:0005886">
    <property type="term" value="C:plasma membrane"/>
    <property type="evidence" value="ECO:0007669"/>
    <property type="project" value="UniProtKB-SubCell"/>
</dbReference>